<protein>
    <submittedName>
        <fullName evidence="1">Uncharacterized protein</fullName>
    </submittedName>
</protein>
<name>A0A5N6U6G2_ASPAV</name>
<dbReference type="AlphaFoldDB" id="A0A5N6U6G2"/>
<keyword evidence="2" id="KW-1185">Reference proteome</keyword>
<evidence type="ECO:0000313" key="1">
    <source>
        <dbReference type="EMBL" id="KAE8154182.1"/>
    </source>
</evidence>
<dbReference type="EMBL" id="ML742031">
    <property type="protein sequence ID" value="KAE8154182.1"/>
    <property type="molecule type" value="Genomic_DNA"/>
</dbReference>
<dbReference type="OrthoDB" id="5219619at2759"/>
<evidence type="ECO:0000313" key="2">
    <source>
        <dbReference type="Proteomes" id="UP000325780"/>
    </source>
</evidence>
<accession>A0A5N6U6G2</accession>
<sequence length="136" mass="14369">MSGWISTHGTGAVLDAKASFKVSVEEGGTTIQPTSATSKEGIVHFVLPSPPTNNPNITAVAVNFSAHAASITEVAVFFANDEMFRKQRLQKTDPFTLDIASGQATYNNQGIAVSIFVAFDQVSSAITFQSVGLKFA</sequence>
<gene>
    <name evidence="1" type="ORF">BDV25DRAFT_136108</name>
</gene>
<organism evidence="1 2">
    <name type="scientific">Aspergillus avenaceus</name>
    <dbReference type="NCBI Taxonomy" id="36643"/>
    <lineage>
        <taxon>Eukaryota</taxon>
        <taxon>Fungi</taxon>
        <taxon>Dikarya</taxon>
        <taxon>Ascomycota</taxon>
        <taxon>Pezizomycotina</taxon>
        <taxon>Eurotiomycetes</taxon>
        <taxon>Eurotiomycetidae</taxon>
        <taxon>Eurotiales</taxon>
        <taxon>Aspergillaceae</taxon>
        <taxon>Aspergillus</taxon>
        <taxon>Aspergillus subgen. Circumdati</taxon>
    </lineage>
</organism>
<dbReference type="Proteomes" id="UP000325780">
    <property type="component" value="Unassembled WGS sequence"/>
</dbReference>
<reference evidence="1 2" key="1">
    <citation type="submission" date="2019-04" db="EMBL/GenBank/DDBJ databases">
        <title>Friends and foes A comparative genomics study of 23 Aspergillus species from section Flavi.</title>
        <authorList>
            <consortium name="DOE Joint Genome Institute"/>
            <person name="Kjaerbolling I."/>
            <person name="Vesth T."/>
            <person name="Frisvad J.C."/>
            <person name="Nybo J.L."/>
            <person name="Theobald S."/>
            <person name="Kildgaard S."/>
            <person name="Isbrandt T."/>
            <person name="Kuo A."/>
            <person name="Sato A."/>
            <person name="Lyhne E.K."/>
            <person name="Kogle M.E."/>
            <person name="Wiebenga A."/>
            <person name="Kun R.S."/>
            <person name="Lubbers R.J."/>
            <person name="Makela M.R."/>
            <person name="Barry K."/>
            <person name="Chovatia M."/>
            <person name="Clum A."/>
            <person name="Daum C."/>
            <person name="Haridas S."/>
            <person name="He G."/>
            <person name="LaButti K."/>
            <person name="Lipzen A."/>
            <person name="Mondo S."/>
            <person name="Riley R."/>
            <person name="Salamov A."/>
            <person name="Simmons B.A."/>
            <person name="Magnuson J.K."/>
            <person name="Henrissat B."/>
            <person name="Mortensen U.H."/>
            <person name="Larsen T.O."/>
            <person name="Devries R.P."/>
            <person name="Grigoriev I.V."/>
            <person name="Machida M."/>
            <person name="Baker S.E."/>
            <person name="Andersen M.R."/>
        </authorList>
    </citation>
    <scope>NUCLEOTIDE SEQUENCE [LARGE SCALE GENOMIC DNA]</scope>
    <source>
        <strain evidence="1 2">IBT 18842</strain>
    </source>
</reference>
<proteinExistence type="predicted"/>